<comment type="caution">
    <text evidence="1">The sequence shown here is derived from an EMBL/GenBank/DDBJ whole genome shotgun (WGS) entry which is preliminary data.</text>
</comment>
<name>A0A0F9J4C2_9ZZZZ</name>
<sequence length="69" mass="8444">MRTKFKYIDFKHDPKDNIWECLNTKHRQVLGGVWYYNLWKKWVFVSEPATVFSADCLRDIAEFMEQLKK</sequence>
<dbReference type="EMBL" id="LAZR01010872">
    <property type="protein sequence ID" value="KKM64589.1"/>
    <property type="molecule type" value="Genomic_DNA"/>
</dbReference>
<organism evidence="1">
    <name type="scientific">marine sediment metagenome</name>
    <dbReference type="NCBI Taxonomy" id="412755"/>
    <lineage>
        <taxon>unclassified sequences</taxon>
        <taxon>metagenomes</taxon>
        <taxon>ecological metagenomes</taxon>
    </lineage>
</organism>
<proteinExistence type="predicted"/>
<gene>
    <name evidence="1" type="ORF">LCGC14_1499910</name>
</gene>
<reference evidence="1" key="1">
    <citation type="journal article" date="2015" name="Nature">
        <title>Complex archaea that bridge the gap between prokaryotes and eukaryotes.</title>
        <authorList>
            <person name="Spang A."/>
            <person name="Saw J.H."/>
            <person name="Jorgensen S.L."/>
            <person name="Zaremba-Niedzwiedzka K."/>
            <person name="Martijn J."/>
            <person name="Lind A.E."/>
            <person name="van Eijk R."/>
            <person name="Schleper C."/>
            <person name="Guy L."/>
            <person name="Ettema T.J."/>
        </authorList>
    </citation>
    <scope>NUCLEOTIDE SEQUENCE</scope>
</reference>
<accession>A0A0F9J4C2</accession>
<protein>
    <submittedName>
        <fullName evidence="1">Uncharacterized protein</fullName>
    </submittedName>
</protein>
<evidence type="ECO:0000313" key="1">
    <source>
        <dbReference type="EMBL" id="KKM64589.1"/>
    </source>
</evidence>
<dbReference type="AlphaFoldDB" id="A0A0F9J4C2"/>